<feature type="signal peptide" evidence="5">
    <location>
        <begin position="1"/>
        <end position="23"/>
    </location>
</feature>
<keyword evidence="8" id="KW-1185">Reference proteome</keyword>
<organism evidence="7 8">
    <name type="scientific">Lysobacter stagni</name>
    <dbReference type="NCBI Taxonomy" id="3045172"/>
    <lineage>
        <taxon>Bacteria</taxon>
        <taxon>Pseudomonadati</taxon>
        <taxon>Pseudomonadota</taxon>
        <taxon>Gammaproteobacteria</taxon>
        <taxon>Lysobacterales</taxon>
        <taxon>Lysobacteraceae</taxon>
        <taxon>Lysobacter</taxon>
    </lineage>
</organism>
<evidence type="ECO:0000259" key="6">
    <source>
        <dbReference type="Pfam" id="PF09864"/>
    </source>
</evidence>
<dbReference type="Pfam" id="PF09864">
    <property type="entry name" value="MliC"/>
    <property type="match status" value="1"/>
</dbReference>
<evidence type="ECO:0000313" key="7">
    <source>
        <dbReference type="EMBL" id="MDI9240133.1"/>
    </source>
</evidence>
<feature type="domain" description="C-type lysozyme inhibitor" evidence="6">
    <location>
        <begin position="173"/>
        <end position="237"/>
    </location>
</feature>
<keyword evidence="2" id="KW-0472">Membrane</keyword>
<feature type="chain" id="PRO_5047217012" evidence="5">
    <location>
        <begin position="24"/>
        <end position="355"/>
    </location>
</feature>
<keyword evidence="4 7" id="KW-0449">Lipoprotein</keyword>
<dbReference type="Pfam" id="PF09619">
    <property type="entry name" value="YscW"/>
    <property type="match status" value="1"/>
</dbReference>
<dbReference type="PANTHER" id="PTHR38013">
    <property type="entry name" value="GLYCOPROTEIN/POLYSACCHARIDE METABOLISM"/>
    <property type="match status" value="1"/>
</dbReference>
<dbReference type="SUPFAM" id="SSF141488">
    <property type="entry name" value="YdhA-like"/>
    <property type="match status" value="1"/>
</dbReference>
<dbReference type="PANTHER" id="PTHR38013:SF1">
    <property type="entry name" value="GLYCOPROTEIN_POLYSACCHARIDE METABOLISM"/>
    <property type="match status" value="1"/>
</dbReference>
<name>A0ABT6XIZ2_9GAMM</name>
<evidence type="ECO:0000313" key="8">
    <source>
        <dbReference type="Proteomes" id="UP001321580"/>
    </source>
</evidence>
<comment type="caution">
    <text evidence="7">The sequence shown here is derived from an EMBL/GenBank/DDBJ whole genome shotgun (WGS) entry which is preliminary data.</text>
</comment>
<evidence type="ECO:0000256" key="2">
    <source>
        <dbReference type="ARBA" id="ARBA00023136"/>
    </source>
</evidence>
<dbReference type="PROSITE" id="PS51257">
    <property type="entry name" value="PROKAR_LIPOPROTEIN"/>
    <property type="match status" value="1"/>
</dbReference>
<gene>
    <name evidence="7" type="ORF">QLQ15_14565</name>
</gene>
<keyword evidence="1 5" id="KW-0732">Signal</keyword>
<dbReference type="InterPro" id="IPR039366">
    <property type="entry name" value="Pilotin"/>
</dbReference>
<dbReference type="EMBL" id="JASGBI010000001">
    <property type="protein sequence ID" value="MDI9240133.1"/>
    <property type="molecule type" value="Genomic_DNA"/>
</dbReference>
<proteinExistence type="predicted"/>
<dbReference type="InterPro" id="IPR036328">
    <property type="entry name" value="MliC_sf"/>
</dbReference>
<keyword evidence="3" id="KW-0564">Palmitate</keyword>
<reference evidence="7 8" key="1">
    <citation type="submission" date="2023-05" db="EMBL/GenBank/DDBJ databases">
        <title>Lysobacter sp. strain LF1 Genome sequencing and assembly.</title>
        <authorList>
            <person name="Jung Y."/>
        </authorList>
    </citation>
    <scope>NUCLEOTIDE SEQUENCE [LARGE SCALE GENOMIC DNA]</scope>
    <source>
        <strain evidence="7 8">LF1</strain>
    </source>
</reference>
<evidence type="ECO:0000256" key="1">
    <source>
        <dbReference type="ARBA" id="ARBA00022729"/>
    </source>
</evidence>
<protein>
    <submittedName>
        <fullName evidence="7">YbaY family lipoprotein</fullName>
    </submittedName>
</protein>
<dbReference type="InterPro" id="IPR053196">
    <property type="entry name" value="Lipoprotein_YbaY-like"/>
</dbReference>
<sequence length="355" mass="37648">MNLPVRSPSSRRLVLLAATLALAACQPRTATDVHVESIAESTAPASPPATQGAHAITGTAAYRERIKMPPGGSLRVQLLDNLLADTPNAMIADKTFKDVAGPPYAFSLPFDPARLRPNGQYGLHASLSGPDGELWFVSDTRVPVDPERNLPVEILMVRVPGPGEATAANATHWQCGDTRVSATFDPKSESATLSVNGRRLTLPLVRSASGARYADEQGNEFWTKGESGTLALVGEEKSQCTPAEGPSPWDAARARNIAFRAVGNEPGWLVEVGHGETPPLHAQLDFGARNIDIAQTQPIKDGLGFTGQTANGTQVELHIENTRCQDPMSGAVFEASARLSAGGKTYHGCGAFLDR</sequence>
<dbReference type="RefSeq" id="WP_283213485.1">
    <property type="nucleotide sequence ID" value="NZ_JASGBI010000001.1"/>
</dbReference>
<dbReference type="Proteomes" id="UP001321580">
    <property type="component" value="Unassembled WGS sequence"/>
</dbReference>
<dbReference type="Gene3D" id="2.40.128.200">
    <property type="match status" value="1"/>
</dbReference>
<evidence type="ECO:0000256" key="4">
    <source>
        <dbReference type="ARBA" id="ARBA00023288"/>
    </source>
</evidence>
<evidence type="ECO:0000256" key="5">
    <source>
        <dbReference type="SAM" id="SignalP"/>
    </source>
</evidence>
<evidence type="ECO:0000256" key="3">
    <source>
        <dbReference type="ARBA" id="ARBA00023139"/>
    </source>
</evidence>
<dbReference type="InterPro" id="IPR018660">
    <property type="entry name" value="MliC"/>
</dbReference>
<accession>A0ABT6XIZ2</accession>